<dbReference type="WBParaSite" id="BTMF_0000565501-mRNA-1">
    <property type="protein sequence ID" value="BTMF_0000565501-mRNA-1"/>
    <property type="gene ID" value="BTMF_0000565501"/>
</dbReference>
<name>A0A0R3QGZ7_9BILA</name>
<proteinExistence type="predicted"/>
<accession>A0A0R3QGZ7</accession>
<protein>
    <submittedName>
        <fullName evidence="1">Phenol hydroxylase</fullName>
    </submittedName>
</protein>
<reference evidence="1" key="1">
    <citation type="submission" date="2017-02" db="UniProtKB">
        <authorList>
            <consortium name="WormBaseParasite"/>
        </authorList>
    </citation>
    <scope>IDENTIFICATION</scope>
</reference>
<sequence>LQVDAAHLLVEARGGDAAAHAARIFAHVAHGDVVERPAVGGRVAEARRVEALPAALEVEAGLELVAPALARHQVRGGELVVDAAVGGVALGIALAHGRGRRNDGDAAGEEAVVAREAAQVVDRPAGAELEAVLPRERLVVARDVGVGNAVVVARGDAEDRLAVDQRHDRAAVAAHARVVELEAGGPVARDGEVAADQQGRLRAAGIALEAVVVTVGHAHVEVAALEVPAVAQAAVEAAVAADGGREAAARALGLHEELRHAADRVLAVERRGRALDELEPVDQVGRDQRDVGIALQQPQRHAVHQHQHVLRVAQAAGLEARVVVALRAVLQPRHAAQRVLERDGAHRVELRAFDRIGGEGQPQRVGFLARGGGDGLAVADGGGRQRAL</sequence>
<organism evidence="1">
    <name type="scientific">Brugia timori</name>
    <dbReference type="NCBI Taxonomy" id="42155"/>
    <lineage>
        <taxon>Eukaryota</taxon>
        <taxon>Metazoa</taxon>
        <taxon>Ecdysozoa</taxon>
        <taxon>Nematoda</taxon>
        <taxon>Chromadorea</taxon>
        <taxon>Rhabditida</taxon>
        <taxon>Spirurina</taxon>
        <taxon>Spiruromorpha</taxon>
        <taxon>Filarioidea</taxon>
        <taxon>Onchocercidae</taxon>
        <taxon>Brugia</taxon>
    </lineage>
</organism>
<evidence type="ECO:0000313" key="1">
    <source>
        <dbReference type="WBParaSite" id="BTMF_0000565501-mRNA-1"/>
    </source>
</evidence>
<dbReference type="AlphaFoldDB" id="A0A0R3QGZ7"/>